<evidence type="ECO:0000256" key="1">
    <source>
        <dbReference type="SAM" id="MobiDB-lite"/>
    </source>
</evidence>
<name>A0A4U5TWZ0_COLLU</name>
<dbReference type="EMBL" id="CM014078">
    <property type="protein sequence ID" value="TKS65990.1"/>
    <property type="molecule type" value="Genomic_DNA"/>
</dbReference>
<feature type="region of interest" description="Disordered" evidence="1">
    <location>
        <begin position="64"/>
        <end position="125"/>
    </location>
</feature>
<dbReference type="Proteomes" id="UP000298787">
    <property type="component" value="Chromosome 1"/>
</dbReference>
<proteinExistence type="predicted"/>
<dbReference type="AlphaFoldDB" id="A0A4U5TWZ0"/>
<keyword evidence="3" id="KW-1185">Reference proteome</keyword>
<organism evidence="2 3">
    <name type="scientific">Collichthys lucidus</name>
    <name type="common">Big head croaker</name>
    <name type="synonym">Sciaena lucida</name>
    <dbReference type="NCBI Taxonomy" id="240159"/>
    <lineage>
        <taxon>Eukaryota</taxon>
        <taxon>Metazoa</taxon>
        <taxon>Chordata</taxon>
        <taxon>Craniata</taxon>
        <taxon>Vertebrata</taxon>
        <taxon>Euteleostomi</taxon>
        <taxon>Actinopterygii</taxon>
        <taxon>Neopterygii</taxon>
        <taxon>Teleostei</taxon>
        <taxon>Neoteleostei</taxon>
        <taxon>Acanthomorphata</taxon>
        <taxon>Eupercaria</taxon>
        <taxon>Sciaenidae</taxon>
        <taxon>Collichthys</taxon>
    </lineage>
</organism>
<feature type="compositionally biased region" description="Basic and acidic residues" evidence="1">
    <location>
        <begin position="98"/>
        <end position="118"/>
    </location>
</feature>
<evidence type="ECO:0000313" key="3">
    <source>
        <dbReference type="Proteomes" id="UP000298787"/>
    </source>
</evidence>
<accession>A0A4U5TWZ0</accession>
<gene>
    <name evidence="2" type="ORF">D9C73_000046</name>
</gene>
<dbReference type="STRING" id="240159.A0A4U5TWZ0"/>
<evidence type="ECO:0000313" key="2">
    <source>
        <dbReference type="EMBL" id="TKS65990.1"/>
    </source>
</evidence>
<sequence length="125" mass="14374">MEAGKQLPSLESGGYRFGEELVSFCKNWTPMSNELRRLLKNRLTSDQFQRIATDLDGDYHQEQSEWGAAGAHERVPGEASEGEVEEEDKHKKTMQRMIRMEKGHWARDCPKKKKEEKGTSIFASD</sequence>
<reference evidence="2 3" key="1">
    <citation type="submission" date="2019-01" db="EMBL/GenBank/DDBJ databases">
        <title>Genome Assembly of Collichthys lucidus.</title>
        <authorList>
            <person name="Cai M."/>
            <person name="Xiao S."/>
        </authorList>
    </citation>
    <scope>NUCLEOTIDE SEQUENCE [LARGE SCALE GENOMIC DNA]</scope>
    <source>
        <strain evidence="2">JT15FE1705JMU</strain>
        <tissue evidence="2">Muscle</tissue>
    </source>
</reference>
<dbReference type="Gene3D" id="4.10.60.10">
    <property type="entry name" value="Zinc finger, CCHC-type"/>
    <property type="match status" value="1"/>
</dbReference>
<protein>
    <submittedName>
        <fullName evidence="2">Uncharacterized protein</fullName>
    </submittedName>
</protein>